<evidence type="ECO:0000313" key="3">
    <source>
        <dbReference type="Proteomes" id="UP000008545"/>
    </source>
</evidence>
<dbReference type="Pfam" id="PF07238">
    <property type="entry name" value="PilZ"/>
    <property type="match status" value="1"/>
</dbReference>
<dbReference type="RefSeq" id="WP_006073025.1">
    <property type="nucleotide sequence ID" value="NC_010167.1"/>
</dbReference>
<proteinExistence type="predicted"/>
<organism evidence="2 3">
    <name type="scientific">Brucella suis (strain ATCC 23445 / NCTC 10510)</name>
    <dbReference type="NCBI Taxonomy" id="470137"/>
    <lineage>
        <taxon>Bacteria</taxon>
        <taxon>Pseudomonadati</taxon>
        <taxon>Pseudomonadota</taxon>
        <taxon>Alphaproteobacteria</taxon>
        <taxon>Hyphomicrobiales</taxon>
        <taxon>Brucellaceae</taxon>
        <taxon>Brucella/Ochrobactrum group</taxon>
        <taxon>Brucella</taxon>
    </lineage>
</organism>
<dbReference type="GO" id="GO:0035438">
    <property type="term" value="F:cyclic-di-GMP binding"/>
    <property type="evidence" value="ECO:0007669"/>
    <property type="project" value="InterPro"/>
</dbReference>
<reference evidence="2 3" key="1">
    <citation type="submission" date="2007-12" db="EMBL/GenBank/DDBJ databases">
        <title>Brucella suis ATCC 23445 whole genome shotgun sequencing project.</title>
        <authorList>
            <person name="Setubal J.C."/>
            <person name="Bowns C."/>
            <person name="Boyle S."/>
            <person name="Crasta O.R."/>
            <person name="Czar M.J."/>
            <person name="Dharmanolla C."/>
            <person name="Gillespie J.J."/>
            <person name="Kenyon R.W."/>
            <person name="Lu J."/>
            <person name="Mane S."/>
            <person name="Mohapatra S."/>
            <person name="Nagrani S."/>
            <person name="Purkayastha A."/>
            <person name="Rajasimha H.K."/>
            <person name="Shallom J.M."/>
            <person name="Shallom S."/>
            <person name="Shukla M."/>
            <person name="Snyder E.E."/>
            <person name="Sobral B.W."/>
            <person name="Wattam A.R."/>
            <person name="Will R."/>
            <person name="Williams K."/>
            <person name="Yoo H."/>
            <person name="Bruce D."/>
            <person name="Detter C."/>
            <person name="Munk C."/>
            <person name="Brettin T.S."/>
        </authorList>
    </citation>
    <scope>NUCLEOTIDE SEQUENCE [LARGE SCALE GENOMIC DNA]</scope>
    <source>
        <strain evidence="3">ATCC 23445 / NCTC 10510</strain>
    </source>
</reference>
<dbReference type="KEGG" id="bmt:BSUIS_B1353"/>
<dbReference type="EMBL" id="CP000912">
    <property type="protein sequence ID" value="ABY40278.1"/>
    <property type="molecule type" value="Genomic_DNA"/>
</dbReference>
<evidence type="ECO:0000313" key="2">
    <source>
        <dbReference type="EMBL" id="ABY40278.1"/>
    </source>
</evidence>
<name>A9WWZ2_BRUSI</name>
<dbReference type="AlphaFoldDB" id="A9WWZ2"/>
<dbReference type="Proteomes" id="UP000008545">
    <property type="component" value="Chromosome II"/>
</dbReference>
<sequence>MARVKPPQERRREERQRTRLRSGKIVNLDGRFVVECQFIDIAPPHGAKIRVREALYLPERFWLFDDHYARALLARLVWRKGREFGVEFIIDPTVIPLDEERLAHLAGKYYSL</sequence>
<protein>
    <recommendedName>
        <fullName evidence="1">PilZ domain-containing protein</fullName>
    </recommendedName>
</protein>
<accession>A9WWZ2</accession>
<dbReference type="InterPro" id="IPR009875">
    <property type="entry name" value="PilZ_domain"/>
</dbReference>
<dbReference type="HOGENOM" id="CLU_170330_0_0_5"/>
<gene>
    <name evidence="2" type="ordered locus">BSUIS_B1353</name>
</gene>
<evidence type="ECO:0000259" key="1">
    <source>
        <dbReference type="Pfam" id="PF07238"/>
    </source>
</evidence>
<feature type="domain" description="PilZ" evidence="1">
    <location>
        <begin position="9"/>
        <end position="94"/>
    </location>
</feature>